<dbReference type="AlphaFoldDB" id="A0A7N9D7D3"/>
<reference evidence="1 2" key="1">
    <citation type="submission" date="2013-03" db="EMBL/GenBank/DDBJ databases">
        <authorList>
            <person name="Warren W."/>
            <person name="Wilson R.K."/>
        </authorList>
    </citation>
    <scope>NUCLEOTIDE SEQUENCE</scope>
</reference>
<dbReference type="GeneTree" id="ENSGT01150000288476"/>
<dbReference type="Ensembl" id="ENSMFAT00000095736.1">
    <property type="protein sequence ID" value="ENSMFAP00000061567.1"/>
    <property type="gene ID" value="ENSMFAG00000049281.1"/>
</dbReference>
<accession>A0A7N9D7D3</accession>
<evidence type="ECO:0000313" key="1">
    <source>
        <dbReference type="Ensembl" id="ENSMFAP00000061567.1"/>
    </source>
</evidence>
<dbReference type="Proteomes" id="UP000233100">
    <property type="component" value="Chromosome 15"/>
</dbReference>
<evidence type="ECO:0000313" key="2">
    <source>
        <dbReference type="Proteomes" id="UP000233100"/>
    </source>
</evidence>
<sequence>MSHHGWPLIQFFQDKAGGYPHPPSLLALGVLHGCFCQSLEAPIPSPAPSSPLSVTLTFPLFLRCTRLSLLWGLCTGCLVLSPLGTLPSLTPTPAPSHPPALSFNVTLGWAQWLTPVIPAPWGAKADHLRSGVGDQPGQHDETLSLLKNTKINWAWCVPVSPATREAEAGESLEPWRQRLQ</sequence>
<keyword evidence="2" id="KW-1185">Reference proteome</keyword>
<name>A0A7N9D7D3_MACFA</name>
<protein>
    <submittedName>
        <fullName evidence="1">Uncharacterized protein</fullName>
    </submittedName>
</protein>
<proteinExistence type="predicted"/>
<reference evidence="1" key="2">
    <citation type="submission" date="2025-08" db="UniProtKB">
        <authorList>
            <consortium name="Ensembl"/>
        </authorList>
    </citation>
    <scope>IDENTIFICATION</scope>
</reference>
<organism evidence="1 2">
    <name type="scientific">Macaca fascicularis</name>
    <name type="common">Crab-eating macaque</name>
    <name type="synonym">Cynomolgus monkey</name>
    <dbReference type="NCBI Taxonomy" id="9541"/>
    <lineage>
        <taxon>Eukaryota</taxon>
        <taxon>Metazoa</taxon>
        <taxon>Chordata</taxon>
        <taxon>Craniata</taxon>
        <taxon>Vertebrata</taxon>
        <taxon>Euteleostomi</taxon>
        <taxon>Mammalia</taxon>
        <taxon>Eutheria</taxon>
        <taxon>Euarchontoglires</taxon>
        <taxon>Primates</taxon>
        <taxon>Haplorrhini</taxon>
        <taxon>Catarrhini</taxon>
        <taxon>Cercopithecidae</taxon>
        <taxon>Cercopithecinae</taxon>
        <taxon>Macaca</taxon>
    </lineage>
</organism>
<reference evidence="1" key="3">
    <citation type="submission" date="2025-09" db="UniProtKB">
        <authorList>
            <consortium name="Ensembl"/>
        </authorList>
    </citation>
    <scope>IDENTIFICATION</scope>
</reference>